<proteinExistence type="predicted"/>
<name>A0A6P1BW85_9BRAD</name>
<keyword evidence="2" id="KW-1185">Reference proteome</keyword>
<protein>
    <submittedName>
        <fullName evidence="1">Uncharacterized protein</fullName>
    </submittedName>
</protein>
<dbReference type="Proteomes" id="UP000468531">
    <property type="component" value="Unassembled WGS sequence"/>
</dbReference>
<comment type="caution">
    <text evidence="1">The sequence shown here is derived from an EMBL/GenBank/DDBJ whole genome shotgun (WGS) entry which is preliminary data.</text>
</comment>
<sequence>MASEICSAISSVISEVLSSEAPVEPLKNNLFATSMLVAAASDLLLDAYVSLRPEGATDRFIRASCVAAAVVTIRPIREIGASTSFSNNLPAINQLCGLTAAAALLDIPFRVTSTLSGDLPVPVALPIPGFLSALLNCFEDQVTTPSEILHFADVPTYNEYNETNDISWTEIGLIAQSARLLELWSSREFI</sequence>
<accession>A0A6P1BW85</accession>
<dbReference type="RefSeq" id="WP_163161680.1">
    <property type="nucleotide sequence ID" value="NZ_VKHP01000289.1"/>
</dbReference>
<organism evidence="1 2">
    <name type="scientific">Bradyrhizobium uaiense</name>
    <dbReference type="NCBI Taxonomy" id="2594946"/>
    <lineage>
        <taxon>Bacteria</taxon>
        <taxon>Pseudomonadati</taxon>
        <taxon>Pseudomonadota</taxon>
        <taxon>Alphaproteobacteria</taxon>
        <taxon>Hyphomicrobiales</taxon>
        <taxon>Nitrobacteraceae</taxon>
        <taxon>Bradyrhizobium</taxon>
    </lineage>
</organism>
<evidence type="ECO:0000313" key="1">
    <source>
        <dbReference type="EMBL" id="NEV01941.1"/>
    </source>
</evidence>
<dbReference type="AlphaFoldDB" id="A0A6P1BW85"/>
<dbReference type="EMBL" id="VKHP01000289">
    <property type="protein sequence ID" value="NEV01941.1"/>
    <property type="molecule type" value="Genomic_DNA"/>
</dbReference>
<evidence type="ECO:0000313" key="2">
    <source>
        <dbReference type="Proteomes" id="UP000468531"/>
    </source>
</evidence>
<reference evidence="1 2" key="1">
    <citation type="journal article" date="2020" name="Arch. Microbiol.">
        <title>Bradyrhizobium uaiense sp. nov., a new highly efficient cowpea symbiont.</title>
        <authorList>
            <person name="Cabral Michel D."/>
            <person name="Azarias Guimaraes A."/>
            <person name="Martins da Costa E."/>
            <person name="Soares de Carvalho T."/>
            <person name="Balsanelli E."/>
            <person name="Willems A."/>
            <person name="Maltempi de Souza E."/>
            <person name="de Souza Moreira F.M."/>
        </authorList>
    </citation>
    <scope>NUCLEOTIDE SEQUENCE [LARGE SCALE GENOMIC DNA]</scope>
    <source>
        <strain evidence="1 2">UFLA 03-164</strain>
    </source>
</reference>
<gene>
    <name evidence="1" type="ORF">FNJ47_40860</name>
</gene>